<dbReference type="EMBL" id="ML170170">
    <property type="protein sequence ID" value="TDL23546.1"/>
    <property type="molecule type" value="Genomic_DNA"/>
</dbReference>
<gene>
    <name evidence="1" type="ORF">BD410DRAFT_165412</name>
</gene>
<name>A0A4Y7Q896_9AGAM</name>
<dbReference type="Proteomes" id="UP000294933">
    <property type="component" value="Unassembled WGS sequence"/>
</dbReference>
<dbReference type="AlphaFoldDB" id="A0A4Y7Q896"/>
<keyword evidence="2" id="KW-1185">Reference proteome</keyword>
<evidence type="ECO:0000313" key="2">
    <source>
        <dbReference type="Proteomes" id="UP000294933"/>
    </source>
</evidence>
<sequence>MTRQRGITSHLCISGKGSHCLLRRGIVLSLSGSSHRSRETINRIQKRFCLCHIVFHCLRVCGDQFYRFVAFVMQRIMILYGGWLITTIHSYETVADVLRNLTVEVSLGYSQRLHSKVSLQRMVNSPIGVPYCRRIIVRISAFAITSFPGDTFVGT</sequence>
<reference evidence="1 2" key="1">
    <citation type="submission" date="2018-06" db="EMBL/GenBank/DDBJ databases">
        <title>A transcriptomic atlas of mushroom development highlights an independent origin of complex multicellularity.</title>
        <authorList>
            <consortium name="DOE Joint Genome Institute"/>
            <person name="Krizsan K."/>
            <person name="Almasi E."/>
            <person name="Merenyi Z."/>
            <person name="Sahu N."/>
            <person name="Viragh M."/>
            <person name="Koszo T."/>
            <person name="Mondo S."/>
            <person name="Kiss B."/>
            <person name="Balint B."/>
            <person name="Kues U."/>
            <person name="Barry K."/>
            <person name="Hegedus J.C."/>
            <person name="Henrissat B."/>
            <person name="Johnson J."/>
            <person name="Lipzen A."/>
            <person name="Ohm R."/>
            <person name="Nagy I."/>
            <person name="Pangilinan J."/>
            <person name="Yan J."/>
            <person name="Xiong Y."/>
            <person name="Grigoriev I.V."/>
            <person name="Hibbett D.S."/>
            <person name="Nagy L.G."/>
        </authorList>
    </citation>
    <scope>NUCLEOTIDE SEQUENCE [LARGE SCALE GENOMIC DNA]</scope>
    <source>
        <strain evidence="1 2">SZMC22713</strain>
    </source>
</reference>
<dbReference type="VEuPathDB" id="FungiDB:BD410DRAFT_165412"/>
<accession>A0A4Y7Q896</accession>
<evidence type="ECO:0000313" key="1">
    <source>
        <dbReference type="EMBL" id="TDL23546.1"/>
    </source>
</evidence>
<protein>
    <submittedName>
        <fullName evidence="1">Uncharacterized protein</fullName>
    </submittedName>
</protein>
<proteinExistence type="predicted"/>
<organism evidence="1 2">
    <name type="scientific">Rickenella mellea</name>
    <dbReference type="NCBI Taxonomy" id="50990"/>
    <lineage>
        <taxon>Eukaryota</taxon>
        <taxon>Fungi</taxon>
        <taxon>Dikarya</taxon>
        <taxon>Basidiomycota</taxon>
        <taxon>Agaricomycotina</taxon>
        <taxon>Agaricomycetes</taxon>
        <taxon>Hymenochaetales</taxon>
        <taxon>Rickenellaceae</taxon>
        <taxon>Rickenella</taxon>
    </lineage>
</organism>